<dbReference type="EMBL" id="QGMK01000051">
    <property type="protein sequence ID" value="TVY84827.1"/>
    <property type="molecule type" value="Genomic_DNA"/>
</dbReference>
<dbReference type="Gene3D" id="3.20.20.210">
    <property type="match status" value="1"/>
</dbReference>
<protein>
    <submittedName>
        <fullName evidence="1">Uncharacterized protein</fullName>
    </submittedName>
</protein>
<gene>
    <name evidence="1" type="ORF">LSUE1_G000595</name>
</gene>
<reference evidence="1 2" key="1">
    <citation type="submission" date="2018-05" db="EMBL/GenBank/DDBJ databases">
        <title>Genome sequencing and assembly of the regulated plant pathogen Lachnellula willkommii and related sister species for the development of diagnostic species identification markers.</title>
        <authorList>
            <person name="Giroux E."/>
            <person name="Bilodeau G."/>
        </authorList>
    </citation>
    <scope>NUCLEOTIDE SEQUENCE [LARGE SCALE GENOMIC DNA]</scope>
    <source>
        <strain evidence="1 2">CBS 268.59</strain>
    </source>
</reference>
<sequence>MSQFNTPTGPNGCSPSWKCSPILITRGLLRSVPDGETGERYNYIGWQRDCFPQETVKLHIGGKELPATETYPKYTLDSIKPTRYDDAAISSYREFVALRAEGIIPADALARIVAEIPAQDLAIQWDLCFDIIALEYERGRTQDLMFKSHFTPVKEGILERVVRLCVIIPSGVQLGFHLCYGDLRHKHFVEPEDLGLLVELANDIVERVGIPIHSVDWVHVPVPKGRTDVAYFEPLKNLKINGSHLYLGLVHANDEAGTMERIRVAQSICKEPFGLATECGLGRTPRDELDSILEISRRVTSP</sequence>
<proteinExistence type="predicted"/>
<dbReference type="InterPro" id="IPR038071">
    <property type="entry name" value="UROD/MetE-like_sf"/>
</dbReference>
<dbReference type="SUPFAM" id="SSF51726">
    <property type="entry name" value="UROD/MetE-like"/>
    <property type="match status" value="1"/>
</dbReference>
<comment type="caution">
    <text evidence="1">The sequence shown here is derived from an EMBL/GenBank/DDBJ whole genome shotgun (WGS) entry which is preliminary data.</text>
</comment>
<name>A0A8T9CJY9_9HELO</name>
<dbReference type="Proteomes" id="UP000469558">
    <property type="component" value="Unassembled WGS sequence"/>
</dbReference>
<organism evidence="1 2">
    <name type="scientific">Lachnellula suecica</name>
    <dbReference type="NCBI Taxonomy" id="602035"/>
    <lineage>
        <taxon>Eukaryota</taxon>
        <taxon>Fungi</taxon>
        <taxon>Dikarya</taxon>
        <taxon>Ascomycota</taxon>
        <taxon>Pezizomycotina</taxon>
        <taxon>Leotiomycetes</taxon>
        <taxon>Helotiales</taxon>
        <taxon>Lachnaceae</taxon>
        <taxon>Lachnellula</taxon>
    </lineage>
</organism>
<keyword evidence="2" id="KW-1185">Reference proteome</keyword>
<accession>A0A8T9CJY9</accession>
<evidence type="ECO:0000313" key="1">
    <source>
        <dbReference type="EMBL" id="TVY84827.1"/>
    </source>
</evidence>
<dbReference type="OrthoDB" id="5422863at2759"/>
<evidence type="ECO:0000313" key="2">
    <source>
        <dbReference type="Proteomes" id="UP000469558"/>
    </source>
</evidence>
<dbReference type="AlphaFoldDB" id="A0A8T9CJY9"/>